<dbReference type="Proteomes" id="UP000199574">
    <property type="component" value="Chromosome I"/>
</dbReference>
<evidence type="ECO:0000313" key="1">
    <source>
        <dbReference type="EMBL" id="SDS60703.1"/>
    </source>
</evidence>
<reference evidence="1 2" key="1">
    <citation type="submission" date="2016-10" db="EMBL/GenBank/DDBJ databases">
        <authorList>
            <person name="Varghese N."/>
            <person name="Submissions S."/>
        </authorList>
    </citation>
    <scope>NUCLEOTIDE SEQUENCE [LARGE SCALE GENOMIC DNA]</scope>
    <source>
        <strain evidence="1 2">MAR_2009_60</strain>
    </source>
</reference>
<accession>A0ABY0UFQ1</accession>
<sequence>MMATKDRTELLLLLQQFQTDYYTKGNALKVHILLQQFVSKINFDNYFLFMEFEKRHQQLKQIELISDLDNYAELFAENLLKLILLLKNCKTEEL</sequence>
<keyword evidence="2" id="KW-1185">Reference proteome</keyword>
<proteinExistence type="predicted"/>
<dbReference type="EMBL" id="LT629754">
    <property type="protein sequence ID" value="SDS60703.1"/>
    <property type="molecule type" value="Genomic_DNA"/>
</dbReference>
<name>A0ABY0UFQ1_9FLAO</name>
<protein>
    <submittedName>
        <fullName evidence="1">Uncharacterized protein</fullName>
    </submittedName>
</protein>
<evidence type="ECO:0000313" key="2">
    <source>
        <dbReference type="Proteomes" id="UP000199574"/>
    </source>
</evidence>
<dbReference type="GeneID" id="90591880"/>
<organism evidence="1 2">
    <name type="scientific">Maribacter dokdonensis</name>
    <dbReference type="NCBI Taxonomy" id="320912"/>
    <lineage>
        <taxon>Bacteria</taxon>
        <taxon>Pseudomonadati</taxon>
        <taxon>Bacteroidota</taxon>
        <taxon>Flavobacteriia</taxon>
        <taxon>Flavobacteriales</taxon>
        <taxon>Flavobacteriaceae</taxon>
        <taxon>Maribacter</taxon>
    </lineage>
</organism>
<gene>
    <name evidence="1" type="ORF">SAMN05192545_1702</name>
</gene>
<dbReference type="RefSeq" id="WP_091604860.1">
    <property type="nucleotide sequence ID" value="NZ_LT629754.1"/>
</dbReference>